<dbReference type="Pfam" id="PF13738">
    <property type="entry name" value="Pyr_redox_3"/>
    <property type="match status" value="1"/>
</dbReference>
<dbReference type="InterPro" id="IPR051209">
    <property type="entry name" value="FAD-bind_Monooxygenase_sf"/>
</dbReference>
<dbReference type="AlphaFoldDB" id="A0A2U1T5E2"/>
<dbReference type="Gene3D" id="3.50.50.60">
    <property type="entry name" value="FAD/NAD(P)-binding domain"/>
    <property type="match status" value="3"/>
</dbReference>
<sequence length="517" mass="57948">MASPLLKDVSEFPDQKARGPAPEPTSREASVIVVGGGFSGLGLGVHLRRRGIRDFLILDRNPQFGGCWWDNTYPGVACDVPSHLYSFSFRQNPNWSRRFAPGAEIQDYLETVAEEEELNQHYRPSTNVTGARWDADTNQWHVKTDQGDYVCTYLIMASGHLVDPKLPEIPGIEDFPGEVLHSAAWDHSVSVEGKRVAVIGTGASAIQVTPEVAKVAEKVTVFQRTPAYLVPRHDTEYSAAQKRTFARSTEALALERANLFWENEQMYPLMRMTPSARAMALKMANDLRDELVDDPEIRAQLTPDYEPGCKRILLAEDFYRAFNRDNVELEDSALERVEGATLISAAGNEVEADVIILCTGFDVSEPKYARVVFGEDGRSLSEHWGEGETPGWTMFERGFPNLVAVNARNTGLGHNSLIYIIESQVESVASLIDWALREKVERLEINDDAADKWRQRISELSDNTVWTSDGGCGAWYIDERTNELTALWPGYAWDFRRRMQEIGPELFDARPTATPSA</sequence>
<protein>
    <submittedName>
        <fullName evidence="2">NAD(P)/FAD-dependent oxidoreductase</fullName>
    </submittedName>
</protein>
<evidence type="ECO:0000313" key="3">
    <source>
        <dbReference type="Proteomes" id="UP000244989"/>
    </source>
</evidence>
<dbReference type="KEGG" id="cyz:C3B44_00940"/>
<evidence type="ECO:0000256" key="1">
    <source>
        <dbReference type="SAM" id="MobiDB-lite"/>
    </source>
</evidence>
<dbReference type="PRINTS" id="PR00469">
    <property type="entry name" value="PNDRDTASEII"/>
</dbReference>
<reference evidence="3" key="1">
    <citation type="submission" date="2018-04" db="EMBL/GenBank/DDBJ databases">
        <authorList>
            <person name="Liu S."/>
            <person name="Wang Z."/>
            <person name="Li J."/>
        </authorList>
    </citation>
    <scope>NUCLEOTIDE SEQUENCE [LARGE SCALE GENOMIC DNA]</scope>
    <source>
        <strain evidence="3">2189</strain>
    </source>
</reference>
<dbReference type="EMBL" id="QEEZ01000016">
    <property type="protein sequence ID" value="PWC01226.1"/>
    <property type="molecule type" value="Genomic_DNA"/>
</dbReference>
<evidence type="ECO:0000313" key="2">
    <source>
        <dbReference type="EMBL" id="PWC01226.1"/>
    </source>
</evidence>
<dbReference type="Proteomes" id="UP000244989">
    <property type="component" value="Unassembled WGS sequence"/>
</dbReference>
<dbReference type="RefSeq" id="WP_108430706.1">
    <property type="nucleotide sequence ID" value="NZ_CP026947.1"/>
</dbReference>
<dbReference type="PANTHER" id="PTHR42877">
    <property type="entry name" value="L-ORNITHINE N(5)-MONOOXYGENASE-RELATED"/>
    <property type="match status" value="1"/>
</dbReference>
<dbReference type="SUPFAM" id="SSF51905">
    <property type="entry name" value="FAD/NAD(P)-binding domain"/>
    <property type="match status" value="2"/>
</dbReference>
<comment type="caution">
    <text evidence="2">The sequence shown here is derived from an EMBL/GenBank/DDBJ whole genome shotgun (WGS) entry which is preliminary data.</text>
</comment>
<dbReference type="OrthoDB" id="5168853at2"/>
<dbReference type="PANTHER" id="PTHR42877:SF4">
    <property type="entry name" value="FAD_NAD(P)-BINDING DOMAIN-CONTAINING PROTEIN-RELATED"/>
    <property type="match status" value="1"/>
</dbReference>
<accession>A0A2U1T5E2</accession>
<feature type="region of interest" description="Disordered" evidence="1">
    <location>
        <begin position="1"/>
        <end position="27"/>
    </location>
</feature>
<name>A0A2U1T5E2_9CORY</name>
<gene>
    <name evidence="2" type="ORF">DF222_08590</name>
</gene>
<feature type="compositionally biased region" description="Basic and acidic residues" evidence="1">
    <location>
        <begin position="8"/>
        <end position="17"/>
    </location>
</feature>
<keyword evidence="3" id="KW-1185">Reference proteome</keyword>
<organism evidence="2 3">
    <name type="scientific">Corynebacterium yudongzhengii</name>
    <dbReference type="NCBI Taxonomy" id="2080740"/>
    <lineage>
        <taxon>Bacteria</taxon>
        <taxon>Bacillati</taxon>
        <taxon>Actinomycetota</taxon>
        <taxon>Actinomycetes</taxon>
        <taxon>Mycobacteriales</taxon>
        <taxon>Corynebacteriaceae</taxon>
        <taxon>Corynebacterium</taxon>
    </lineage>
</organism>
<proteinExistence type="predicted"/>
<dbReference type="InterPro" id="IPR036188">
    <property type="entry name" value="FAD/NAD-bd_sf"/>
</dbReference>